<keyword evidence="2" id="KW-0732">Signal</keyword>
<comment type="caution">
    <text evidence="3">The sequence shown here is derived from an EMBL/GenBank/DDBJ whole genome shotgun (WGS) entry which is preliminary data.</text>
</comment>
<evidence type="ECO:0000313" key="4">
    <source>
        <dbReference type="Proteomes" id="UP001642540"/>
    </source>
</evidence>
<evidence type="ECO:0000313" key="3">
    <source>
        <dbReference type="EMBL" id="CAL8090463.1"/>
    </source>
</evidence>
<evidence type="ECO:0000256" key="2">
    <source>
        <dbReference type="SAM" id="SignalP"/>
    </source>
</evidence>
<dbReference type="EMBL" id="CAXLJM020000024">
    <property type="protein sequence ID" value="CAL8090463.1"/>
    <property type="molecule type" value="Genomic_DNA"/>
</dbReference>
<dbReference type="Gene3D" id="1.25.40.10">
    <property type="entry name" value="Tetratricopeptide repeat domain"/>
    <property type="match status" value="1"/>
</dbReference>
<feature type="region of interest" description="Disordered" evidence="1">
    <location>
        <begin position="49"/>
        <end position="72"/>
    </location>
</feature>
<name>A0ABP1Q974_9HEXA</name>
<protein>
    <submittedName>
        <fullName evidence="3">Uncharacterized protein</fullName>
    </submittedName>
</protein>
<reference evidence="3 4" key="1">
    <citation type="submission" date="2024-08" db="EMBL/GenBank/DDBJ databases">
        <authorList>
            <person name="Cucini C."/>
            <person name="Frati F."/>
        </authorList>
    </citation>
    <scope>NUCLEOTIDE SEQUENCE [LARGE SCALE GENOMIC DNA]</scope>
</reference>
<dbReference type="Gene3D" id="2.60.120.620">
    <property type="entry name" value="q2cbj1_9rhob like domain"/>
    <property type="match status" value="1"/>
</dbReference>
<dbReference type="Proteomes" id="UP001642540">
    <property type="component" value="Unassembled WGS sequence"/>
</dbReference>
<sequence length="546" mass="62346">MEYTYMFSFCLLVFFLLAAFLVESSNCSDIDGILPTLNPESKVNDKIVENHSSAENSSTKKTDNNDDTNMPEWDHPKYRRFGTLHTLEKLVYWANKEEMISNVLKERLAKIQNEIDFIAKYMIDYEESSGKALRAMINPSEDPKVRGEVIGSSAVLGHLMTFRYASIVDPFRKYLKSKDYRLVRENTQKILQINSTQKNDTSFSEQWPNEDDLYTAHISILKMNEVYGFRPEQFYRGITSDTNFGGQLKAEHCANIGIAALKQMQYYMAIEWFELAQSLILVNSDASISKDVVTTMLDKAIAEHNALLLTNQSSSLDFYVNPTYAGEPNDKRLRRRPAYYAHFSGFKGNQSNVLANFLGLCSGQDYQPQHIKATLYCFLQRNFHPYFVLNPVKVEQLSHSPYIVQMYDILGNETMNQLYKVRGEMILVGVAAATHAVDILPFRSSSGAALKDDDEFTIKIRRLTERVTGLVFANVYEQLQTVEYTYGRYYGYHSDVISKRKGMVEEPEIGGSTVFCEVGTFARTVRGSAIFWYVCKNYSNSSSTAE</sequence>
<keyword evidence="4" id="KW-1185">Reference proteome</keyword>
<accession>A0ABP1Q974</accession>
<proteinExistence type="predicted"/>
<feature type="chain" id="PRO_5045747001" evidence="2">
    <location>
        <begin position="25"/>
        <end position="546"/>
    </location>
</feature>
<organism evidence="3 4">
    <name type="scientific">Orchesella dallaii</name>
    <dbReference type="NCBI Taxonomy" id="48710"/>
    <lineage>
        <taxon>Eukaryota</taxon>
        <taxon>Metazoa</taxon>
        <taxon>Ecdysozoa</taxon>
        <taxon>Arthropoda</taxon>
        <taxon>Hexapoda</taxon>
        <taxon>Collembola</taxon>
        <taxon>Entomobryomorpha</taxon>
        <taxon>Entomobryoidea</taxon>
        <taxon>Orchesellidae</taxon>
        <taxon>Orchesellinae</taxon>
        <taxon>Orchesella</taxon>
    </lineage>
</organism>
<feature type="signal peptide" evidence="2">
    <location>
        <begin position="1"/>
        <end position="24"/>
    </location>
</feature>
<gene>
    <name evidence="3" type="ORF">ODALV1_LOCUS7651</name>
</gene>
<dbReference type="InterPro" id="IPR011990">
    <property type="entry name" value="TPR-like_helical_dom_sf"/>
</dbReference>
<evidence type="ECO:0000256" key="1">
    <source>
        <dbReference type="SAM" id="MobiDB-lite"/>
    </source>
</evidence>